<gene>
    <name evidence="3" type="ORF">MASS_0131</name>
</gene>
<reference evidence="3 4" key="1">
    <citation type="journal article" date="2013" name="Genome Announc.">
        <title>Complete Genome Sequence of Mycobacterium massiliense Clinical Strain Asan 50594, Belonging to the Type II Genotype.</title>
        <authorList>
            <person name="Kim B.J."/>
            <person name="Kim B.R."/>
            <person name="Hong S.H."/>
            <person name="Seok S.H."/>
            <person name="Kook Y.H."/>
            <person name="Kim B.J."/>
        </authorList>
    </citation>
    <scope>NUCLEOTIDE SEQUENCE [LARGE SCALE GENOMIC DNA]</scope>
    <source>
        <strain evidence="3 4">50594</strain>
    </source>
</reference>
<evidence type="ECO:0000259" key="2">
    <source>
        <dbReference type="Pfam" id="PF12697"/>
    </source>
</evidence>
<dbReference type="Gene3D" id="3.40.50.1820">
    <property type="entry name" value="alpha/beta hydrolase"/>
    <property type="match status" value="1"/>
</dbReference>
<evidence type="ECO:0000313" key="4">
    <source>
        <dbReference type="Proteomes" id="UP000013961"/>
    </source>
</evidence>
<organism evidence="3 4">
    <name type="scientific">Mycobacteroides abscessus subsp. bolletii 50594</name>
    <dbReference type="NCBI Taxonomy" id="1303024"/>
    <lineage>
        <taxon>Bacteria</taxon>
        <taxon>Bacillati</taxon>
        <taxon>Actinomycetota</taxon>
        <taxon>Actinomycetes</taxon>
        <taxon>Mycobacteriales</taxon>
        <taxon>Mycobacteriaceae</taxon>
        <taxon>Mycobacteroides</taxon>
        <taxon>Mycobacteroides abscessus</taxon>
    </lineage>
</organism>
<dbReference type="PANTHER" id="PTHR43798">
    <property type="entry name" value="MONOACYLGLYCEROL LIPASE"/>
    <property type="match status" value="1"/>
</dbReference>
<accession>A0AB33A4V4</accession>
<sequence length="249" mass="26357">MRADISDSATALILAGIGGRVSDVMSIARYVAAPDGVRLSVTVSGTGPSLVLVHGSLQSGSSWAGVVSELESDFTCFAVDRRGHGASSDAEEHSLQREADDVIAVAAEVGPDAVIVAHSYGAVVVLEAVRRGADVAAVVLYEPPLPISERVANANRDASAALRGRSTVVTREWMAVNRSVESIGEYTRAATPMYLLEGANSPPQFRDPVGYLARRVPGVRVKELVGQDHFAHREAPAMFARVLRELLLS</sequence>
<protein>
    <submittedName>
        <fullName evidence="3">Hydrolase</fullName>
    </submittedName>
</protein>
<dbReference type="InterPro" id="IPR050266">
    <property type="entry name" value="AB_hydrolase_sf"/>
</dbReference>
<dbReference type="GO" id="GO:0016787">
    <property type="term" value="F:hydrolase activity"/>
    <property type="evidence" value="ECO:0007669"/>
    <property type="project" value="UniProtKB-KW"/>
</dbReference>
<dbReference type="KEGG" id="mabb:MASS_0131"/>
<dbReference type="Proteomes" id="UP000013961">
    <property type="component" value="Chromosome"/>
</dbReference>
<dbReference type="PANTHER" id="PTHR43798:SF31">
    <property type="entry name" value="AB HYDROLASE SUPERFAMILY PROTEIN YCLE"/>
    <property type="match status" value="1"/>
</dbReference>
<keyword evidence="1 3" id="KW-0378">Hydrolase</keyword>
<evidence type="ECO:0000313" key="3">
    <source>
        <dbReference type="EMBL" id="AGM26733.1"/>
    </source>
</evidence>
<dbReference type="InterPro" id="IPR029058">
    <property type="entry name" value="AB_hydrolase_fold"/>
</dbReference>
<evidence type="ECO:0000256" key="1">
    <source>
        <dbReference type="ARBA" id="ARBA00022801"/>
    </source>
</evidence>
<dbReference type="AlphaFoldDB" id="A0AB33A4V4"/>
<proteinExistence type="predicted"/>
<feature type="domain" description="AB hydrolase-1" evidence="2">
    <location>
        <begin position="50"/>
        <end position="240"/>
    </location>
</feature>
<dbReference type="InterPro" id="IPR000073">
    <property type="entry name" value="AB_hydrolase_1"/>
</dbReference>
<dbReference type="GO" id="GO:0016020">
    <property type="term" value="C:membrane"/>
    <property type="evidence" value="ECO:0007669"/>
    <property type="project" value="TreeGrafter"/>
</dbReference>
<dbReference type="EMBL" id="CP004374">
    <property type="protein sequence ID" value="AGM26733.1"/>
    <property type="molecule type" value="Genomic_DNA"/>
</dbReference>
<dbReference type="Pfam" id="PF12697">
    <property type="entry name" value="Abhydrolase_6"/>
    <property type="match status" value="1"/>
</dbReference>
<name>A0AB33A4V4_9MYCO</name>
<dbReference type="SUPFAM" id="SSF53474">
    <property type="entry name" value="alpha/beta-Hydrolases"/>
    <property type="match status" value="1"/>
</dbReference>